<protein>
    <submittedName>
        <fullName evidence="2">Pesticin</fullName>
    </submittedName>
</protein>
<comment type="caution">
    <text evidence="2">The sequence shown here is derived from an EMBL/GenBank/DDBJ whole genome shotgun (WGS) entry which is preliminary data.</text>
</comment>
<keyword evidence="1" id="KW-0812">Transmembrane</keyword>
<reference evidence="2 3" key="1">
    <citation type="journal article" date="2020" name="ISME J.">
        <title>Comparative genomics reveals insights into cyanobacterial evolution and habitat adaptation.</title>
        <authorList>
            <person name="Chen M.Y."/>
            <person name="Teng W.K."/>
            <person name="Zhao L."/>
            <person name="Hu C.X."/>
            <person name="Zhou Y.K."/>
            <person name="Han B.P."/>
            <person name="Song L.R."/>
            <person name="Shu W.S."/>
        </authorList>
    </citation>
    <scope>NUCLEOTIDE SEQUENCE [LARGE SCALE GENOMIC DNA]</scope>
    <source>
        <strain evidence="2 3">FACHB-362</strain>
    </source>
</reference>
<gene>
    <name evidence="2" type="ORF">H6G68_09665</name>
</gene>
<evidence type="ECO:0000313" key="3">
    <source>
        <dbReference type="Proteomes" id="UP000660381"/>
    </source>
</evidence>
<dbReference type="Pfam" id="PF16734">
    <property type="entry name" value="Pilin_GH"/>
    <property type="match status" value="1"/>
</dbReference>
<dbReference type="InterPro" id="IPR045584">
    <property type="entry name" value="Pilin-like"/>
</dbReference>
<keyword evidence="3" id="KW-1185">Reference proteome</keyword>
<keyword evidence="1" id="KW-0472">Membrane</keyword>
<dbReference type="SUPFAM" id="SSF54523">
    <property type="entry name" value="Pili subunits"/>
    <property type="match status" value="1"/>
</dbReference>
<feature type="transmembrane region" description="Helical" evidence="1">
    <location>
        <begin position="21"/>
        <end position="46"/>
    </location>
</feature>
<proteinExistence type="predicted"/>
<keyword evidence="1" id="KW-1133">Transmembrane helix</keyword>
<dbReference type="EMBL" id="JACJTQ010000011">
    <property type="protein sequence ID" value="MBD2692022.1"/>
    <property type="molecule type" value="Genomic_DNA"/>
</dbReference>
<dbReference type="Proteomes" id="UP000660381">
    <property type="component" value="Unassembled WGS sequence"/>
</dbReference>
<dbReference type="RefSeq" id="WP_190906445.1">
    <property type="nucleotide sequence ID" value="NZ_JACJTQ010000011.1"/>
</dbReference>
<sequence>MNTQFSRKLLQHILNKKNEQGFTWWQVLLVFIIILVLAAIALPSFIVQTSSELKLSEGKIYVASMNRGQQAYFSENNKFSKSLPELGLGIANQTNKYNYFIKMGTSSVYNYGIARTDKFKNYIGAVFMTPNANVTIICFDDILGNLLPTEPILRNGVPVCGGRTTIPVTAKEQTETVSIICESKEFTTTRPANPILKDGVPVCGEGTVDITKQ</sequence>
<name>A0ABR8J3D9_9NOST</name>
<dbReference type="Gene3D" id="3.30.700.10">
    <property type="entry name" value="Glycoprotein, Type 4 Pilin"/>
    <property type="match status" value="1"/>
</dbReference>
<evidence type="ECO:0000256" key="1">
    <source>
        <dbReference type="SAM" id="Phobius"/>
    </source>
</evidence>
<organism evidence="2 3">
    <name type="scientific">Anabaena catenula FACHB-362</name>
    <dbReference type="NCBI Taxonomy" id="2692877"/>
    <lineage>
        <taxon>Bacteria</taxon>
        <taxon>Bacillati</taxon>
        <taxon>Cyanobacteriota</taxon>
        <taxon>Cyanophyceae</taxon>
        <taxon>Nostocales</taxon>
        <taxon>Nostocaceae</taxon>
        <taxon>Anabaena</taxon>
    </lineage>
</organism>
<evidence type="ECO:0000313" key="2">
    <source>
        <dbReference type="EMBL" id="MBD2692022.1"/>
    </source>
</evidence>
<dbReference type="InterPro" id="IPR031975">
    <property type="entry name" value="Pilin_GH"/>
</dbReference>
<accession>A0ABR8J3D9</accession>